<gene>
    <name evidence="2" type="ORF">ENS06_08825</name>
</gene>
<organism evidence="2">
    <name type="scientific">Desulfacinum infernum</name>
    <dbReference type="NCBI Taxonomy" id="35837"/>
    <lineage>
        <taxon>Bacteria</taxon>
        <taxon>Pseudomonadati</taxon>
        <taxon>Thermodesulfobacteriota</taxon>
        <taxon>Syntrophobacteria</taxon>
        <taxon>Syntrophobacterales</taxon>
        <taxon>Syntrophobacteraceae</taxon>
        <taxon>Desulfacinum</taxon>
    </lineage>
</organism>
<dbReference type="Pfam" id="PF07589">
    <property type="entry name" value="PEP-CTERM"/>
    <property type="match status" value="1"/>
</dbReference>
<dbReference type="NCBIfam" id="TIGR02595">
    <property type="entry name" value="PEP_CTERM"/>
    <property type="match status" value="1"/>
</dbReference>
<evidence type="ECO:0000313" key="2">
    <source>
        <dbReference type="EMBL" id="HFK97408.1"/>
    </source>
</evidence>
<dbReference type="NCBIfam" id="NF038141">
    <property type="entry name" value="choice_anch_N"/>
    <property type="match status" value="1"/>
</dbReference>
<dbReference type="InterPro" id="IPR013424">
    <property type="entry name" value="Ice-binding_C"/>
</dbReference>
<protein>
    <submittedName>
        <fullName evidence="2">PEP-CTERM sorting domain-containing protein</fullName>
    </submittedName>
</protein>
<sequence>MRKAQILLVLVLVLGVAALSFAVPILQVGVPNGLEGYVPYTTDGEDKDTAFTSGNPFTIVVAGAFGPNTVYLGGNYNTGPDWGTFQGSSSNFNGHEAILLVSVPESAPDDLSSYNGFTISIDGGSSITAFYFDTINSYFPNNHYPVQSDVSDFLFFDIGSFSGNETVVDFSNNSGSARGEIKNISVNITGLSLDWVHFDVMALETTEKGGEKKTTLVTTTLENNPASHDVTWTGGGPPQAIPEPATMMLVGSGFVGLGWRLRRKSKR</sequence>
<name>A0A832A0R8_9BACT</name>
<dbReference type="AlphaFoldDB" id="A0A832A0R8"/>
<dbReference type="EMBL" id="DSTK01000026">
    <property type="protein sequence ID" value="HFK97408.1"/>
    <property type="molecule type" value="Genomic_DNA"/>
</dbReference>
<feature type="domain" description="Ice-binding protein C-terminal" evidence="1">
    <location>
        <begin position="240"/>
        <end position="263"/>
    </location>
</feature>
<proteinExistence type="predicted"/>
<accession>A0A832A0R8</accession>
<reference evidence="2" key="1">
    <citation type="journal article" date="2020" name="mSystems">
        <title>Genome- and Community-Level Interaction Insights into Carbon Utilization and Element Cycling Functions of Hydrothermarchaeota in Hydrothermal Sediment.</title>
        <authorList>
            <person name="Zhou Z."/>
            <person name="Liu Y."/>
            <person name="Xu W."/>
            <person name="Pan J."/>
            <person name="Luo Z.H."/>
            <person name="Li M."/>
        </authorList>
    </citation>
    <scope>NUCLEOTIDE SEQUENCE [LARGE SCALE GENOMIC DNA]</scope>
    <source>
        <strain evidence="2">SpSt-456</strain>
    </source>
</reference>
<evidence type="ECO:0000259" key="1">
    <source>
        <dbReference type="Pfam" id="PF07589"/>
    </source>
</evidence>
<comment type="caution">
    <text evidence="2">The sequence shown here is derived from an EMBL/GenBank/DDBJ whole genome shotgun (WGS) entry which is preliminary data.</text>
</comment>